<dbReference type="OrthoDB" id="1845982at2759"/>
<keyword evidence="1" id="KW-0812">Transmembrane</keyword>
<feature type="transmembrane region" description="Helical" evidence="1">
    <location>
        <begin position="388"/>
        <end position="409"/>
    </location>
</feature>
<keyword evidence="1" id="KW-0472">Membrane</keyword>
<protein>
    <submittedName>
        <fullName evidence="4">F-box protein At5g49610-like</fullName>
    </submittedName>
</protein>
<dbReference type="InterPro" id="IPR017451">
    <property type="entry name" value="F-box-assoc_interact_dom"/>
</dbReference>
<keyword evidence="1" id="KW-1133">Transmembrane helix</keyword>
<evidence type="ECO:0000313" key="4">
    <source>
        <dbReference type="RefSeq" id="XP_022154661.1"/>
    </source>
</evidence>
<dbReference type="Proteomes" id="UP000504603">
    <property type="component" value="Unplaced"/>
</dbReference>
<accession>A0A6J1DPD6</accession>
<gene>
    <name evidence="4" type="primary">LOC111021865</name>
</gene>
<evidence type="ECO:0000256" key="1">
    <source>
        <dbReference type="SAM" id="Phobius"/>
    </source>
</evidence>
<dbReference type="KEGG" id="mcha:111021865"/>
<dbReference type="PANTHER" id="PTHR35546">
    <property type="entry name" value="F-BOX PROTEIN INTERACTION DOMAIN PROTEIN-RELATED"/>
    <property type="match status" value="1"/>
</dbReference>
<dbReference type="InterPro" id="IPR013187">
    <property type="entry name" value="F-box-assoc_dom_typ3"/>
</dbReference>
<dbReference type="GeneID" id="111021865"/>
<feature type="domain" description="F-box associated beta-propeller type 3" evidence="2">
    <location>
        <begin position="114"/>
        <end position="316"/>
    </location>
</feature>
<dbReference type="RefSeq" id="XP_022154661.1">
    <property type="nucleotide sequence ID" value="XM_022298969.1"/>
</dbReference>
<name>A0A6J1DPD6_MOMCH</name>
<dbReference type="AlphaFoldDB" id="A0A6J1DPD6"/>
<evidence type="ECO:0000313" key="3">
    <source>
        <dbReference type="Proteomes" id="UP000504603"/>
    </source>
</evidence>
<dbReference type="NCBIfam" id="TIGR01640">
    <property type="entry name" value="F_box_assoc_1"/>
    <property type="match status" value="1"/>
</dbReference>
<dbReference type="Pfam" id="PF08268">
    <property type="entry name" value="FBA_3"/>
    <property type="match status" value="1"/>
</dbReference>
<evidence type="ECO:0000259" key="2">
    <source>
        <dbReference type="Pfam" id="PF08268"/>
    </source>
</evidence>
<organism evidence="3 4">
    <name type="scientific">Momordica charantia</name>
    <name type="common">Bitter gourd</name>
    <name type="synonym">Balsam pear</name>
    <dbReference type="NCBI Taxonomy" id="3673"/>
    <lineage>
        <taxon>Eukaryota</taxon>
        <taxon>Viridiplantae</taxon>
        <taxon>Streptophyta</taxon>
        <taxon>Embryophyta</taxon>
        <taxon>Tracheophyta</taxon>
        <taxon>Spermatophyta</taxon>
        <taxon>Magnoliopsida</taxon>
        <taxon>eudicotyledons</taxon>
        <taxon>Gunneridae</taxon>
        <taxon>Pentapetalae</taxon>
        <taxon>rosids</taxon>
        <taxon>fabids</taxon>
        <taxon>Cucurbitales</taxon>
        <taxon>Cucurbitaceae</taxon>
        <taxon>Momordiceae</taxon>
        <taxon>Momordica</taxon>
    </lineage>
</organism>
<dbReference type="InterPro" id="IPR055290">
    <property type="entry name" value="At3g26010-like"/>
</dbReference>
<reference evidence="4" key="1">
    <citation type="submission" date="2025-08" db="UniProtKB">
        <authorList>
            <consortium name="RefSeq"/>
        </authorList>
    </citation>
    <scope>IDENTIFICATION</scope>
    <source>
        <strain evidence="4">OHB3-1</strain>
    </source>
</reference>
<keyword evidence="3" id="KW-1185">Reference proteome</keyword>
<dbReference type="PANTHER" id="PTHR35546:SF16">
    <property type="entry name" value="F-BOX ASSOCIATED UBIQUITINATION EFFECTOR FAMILY PROTEIN-RELATED"/>
    <property type="match status" value="1"/>
</dbReference>
<proteinExistence type="predicted"/>
<sequence>MADLPEEIVMEILSWFPLGQVEKSKILSKPYAKATWEAYYRNLNAERQGGPVLDGFLLQTYQKIHRYLSFVSPRPPPFSSPFHLSLSFLPGTDPEILAVAPNGLAICKTRHPGRRYFAPIYCICKPTTKQWKGMPLPKTRYSTTGIAIRIVSLDPLRFKVVRFSKNHIPSKQPMTKSYLVCELFDSHTWRWRRLHDVVFPSYSGYIVYGSPNVSACGSAHWLLGDQTILAFDFDVETWSFIAPPDHFSLQDCSGHHHRVTLAQYEGKLALMMQETKVKATEVWVMEKYEKRIWTKRLDLAMEMPIAFYSSDVAMNVQMFTEAKFCNFVHGGCTYSPTRGAMYGCPDVFPFLSDFEPCNLFDTAPPRRLNPRTMLKILRKRLLAIQNNVHLLLSFFFFLHMDAIFLLTFLRTIVIASTYSSNSE</sequence>